<dbReference type="Gene3D" id="3.40.50.300">
    <property type="entry name" value="P-loop containing nucleotide triphosphate hydrolases"/>
    <property type="match status" value="1"/>
</dbReference>
<dbReference type="PANTHER" id="PTHR11669:SF8">
    <property type="entry name" value="DNA POLYMERASE III SUBUNIT DELTA"/>
    <property type="match status" value="1"/>
</dbReference>
<dbReference type="Proteomes" id="UP000310249">
    <property type="component" value="Unassembled WGS sequence"/>
</dbReference>
<dbReference type="Pfam" id="PF13177">
    <property type="entry name" value="DNA_pol3_delta2"/>
    <property type="match status" value="1"/>
</dbReference>
<accession>A0A5S3WM10</accession>
<evidence type="ECO:0000256" key="3">
    <source>
        <dbReference type="ARBA" id="ARBA00049244"/>
    </source>
</evidence>
<reference evidence="5" key="2">
    <citation type="submission" date="2019-06" db="EMBL/GenBank/DDBJ databases">
        <title>Co-occurence of chitin degradation, pigmentation and bioactivity in marine Pseudoalteromonas.</title>
        <authorList>
            <person name="Sonnenschein E.C."/>
            <person name="Bech P.K."/>
        </authorList>
    </citation>
    <scope>NUCLEOTIDE SEQUENCE [LARGE SCALE GENOMIC DNA]</scope>
    <source>
        <strain evidence="5">S2676</strain>
    </source>
</reference>
<reference evidence="4 5" key="1">
    <citation type="submission" date="2018-01" db="EMBL/GenBank/DDBJ databases">
        <authorList>
            <person name="Paulsen S."/>
            <person name="Gram L.K."/>
        </authorList>
    </citation>
    <scope>NUCLEOTIDE SEQUENCE [LARGE SCALE GENOMIC DNA]</scope>
    <source>
        <strain evidence="4 5">S2676</strain>
    </source>
</reference>
<dbReference type="InterPro" id="IPR004622">
    <property type="entry name" value="DNA_pol_HolB"/>
</dbReference>
<dbReference type="PANTHER" id="PTHR11669">
    <property type="entry name" value="REPLICATION FACTOR C / DNA POLYMERASE III GAMMA-TAU SUBUNIT"/>
    <property type="match status" value="1"/>
</dbReference>
<evidence type="ECO:0000256" key="1">
    <source>
        <dbReference type="ARBA" id="ARBA00012417"/>
    </source>
</evidence>
<dbReference type="InterPro" id="IPR027417">
    <property type="entry name" value="P-loop_NTPase"/>
</dbReference>
<dbReference type="GO" id="GO:0008408">
    <property type="term" value="F:3'-5' exonuclease activity"/>
    <property type="evidence" value="ECO:0007669"/>
    <property type="project" value="InterPro"/>
</dbReference>
<dbReference type="EMBL" id="PNCI01000019">
    <property type="protein sequence ID" value="TMP29034.1"/>
    <property type="molecule type" value="Genomic_DNA"/>
</dbReference>
<dbReference type="InterPro" id="IPR050238">
    <property type="entry name" value="DNA_Rep/Repair_Clamp_Loader"/>
</dbReference>
<dbReference type="AlphaFoldDB" id="A0A5S3WM10"/>
<evidence type="ECO:0000313" key="4">
    <source>
        <dbReference type="EMBL" id="TMP29034.1"/>
    </source>
</evidence>
<keyword evidence="2" id="KW-0808">Transferase</keyword>
<dbReference type="SUPFAM" id="SSF52540">
    <property type="entry name" value="P-loop containing nucleoside triphosphate hydrolases"/>
    <property type="match status" value="1"/>
</dbReference>
<dbReference type="RefSeq" id="WP_138551355.1">
    <property type="nucleotide sequence ID" value="NZ_PNCH01000020.1"/>
</dbReference>
<dbReference type="GO" id="GO:0006261">
    <property type="term" value="P:DNA-templated DNA replication"/>
    <property type="evidence" value="ECO:0007669"/>
    <property type="project" value="TreeGrafter"/>
</dbReference>
<dbReference type="NCBIfam" id="TIGR00678">
    <property type="entry name" value="holB"/>
    <property type="match status" value="1"/>
</dbReference>
<comment type="caution">
    <text evidence="4">The sequence shown here is derived from an EMBL/GenBank/DDBJ whole genome shotgun (WGS) entry which is preliminary data.</text>
</comment>
<evidence type="ECO:0000256" key="2">
    <source>
        <dbReference type="ARBA" id="ARBA00022932"/>
    </source>
</evidence>
<dbReference type="GO" id="GO:0009360">
    <property type="term" value="C:DNA polymerase III complex"/>
    <property type="evidence" value="ECO:0007669"/>
    <property type="project" value="TreeGrafter"/>
</dbReference>
<proteinExistence type="predicted"/>
<protein>
    <recommendedName>
        <fullName evidence="1">DNA-directed DNA polymerase</fullName>
        <ecNumber evidence="1">2.7.7.7</ecNumber>
    </recommendedName>
</protein>
<dbReference type="GO" id="GO:0003887">
    <property type="term" value="F:DNA-directed DNA polymerase activity"/>
    <property type="evidence" value="ECO:0007669"/>
    <property type="project" value="UniProtKB-KW"/>
</dbReference>
<keyword evidence="2" id="KW-0548">Nucleotidyltransferase</keyword>
<organism evidence="4 5">
    <name type="scientific">Pseudoalteromonas rubra</name>
    <dbReference type="NCBI Taxonomy" id="43658"/>
    <lineage>
        <taxon>Bacteria</taxon>
        <taxon>Pseudomonadati</taxon>
        <taxon>Pseudomonadota</taxon>
        <taxon>Gammaproteobacteria</taxon>
        <taxon>Alteromonadales</taxon>
        <taxon>Pseudoalteromonadaceae</taxon>
        <taxon>Pseudoalteromonas</taxon>
    </lineage>
</organism>
<sequence>MYPWLEPVLSQLQTSYQQQRFHHAQLLYGMVGVGKLELAQSLAAALLCKQAGTSLYACGQCKSCLLLEADNHPDKLLITAETQSISVDAIRGLNEFIFHSAQQGGNKVVVIDGIEKLTESAANALLKTLEEPAKGRYLLLLCNDSARVAATVLSRCNKLNVGVFDGNAVESWLAQQGIHTSQFPWISNFMSQPLLLQKWSQMQQLNDIDYLWQSAQRLGEGVDSDALTKALQADTSLIQVFCGFALAAINNRIVTRQLDFSKAQAAIGIVRRFSVDQHTVLGLNLSLSLSRLCYQLQQTLR</sequence>
<dbReference type="EC" id="2.7.7.7" evidence="1"/>
<dbReference type="OrthoDB" id="9811073at2"/>
<comment type="catalytic activity">
    <reaction evidence="3">
        <text>DNA(n) + a 2'-deoxyribonucleoside 5'-triphosphate = DNA(n+1) + diphosphate</text>
        <dbReference type="Rhea" id="RHEA:22508"/>
        <dbReference type="Rhea" id="RHEA-COMP:17339"/>
        <dbReference type="Rhea" id="RHEA-COMP:17340"/>
        <dbReference type="ChEBI" id="CHEBI:33019"/>
        <dbReference type="ChEBI" id="CHEBI:61560"/>
        <dbReference type="ChEBI" id="CHEBI:173112"/>
        <dbReference type="EC" id="2.7.7.7"/>
    </reaction>
</comment>
<name>A0A5S3WM10_9GAMM</name>
<keyword evidence="2" id="KW-0239">DNA-directed DNA polymerase</keyword>
<gene>
    <name evidence="4" type="primary">holB</name>
    <name evidence="4" type="ORF">CWB99_09695</name>
</gene>
<evidence type="ECO:0000313" key="5">
    <source>
        <dbReference type="Proteomes" id="UP000310249"/>
    </source>
</evidence>